<dbReference type="Proteomes" id="UP000281553">
    <property type="component" value="Unassembled WGS sequence"/>
</dbReference>
<name>A0A3P7NLJ7_DIBLA</name>
<reference evidence="1 2" key="1">
    <citation type="submission" date="2018-11" db="EMBL/GenBank/DDBJ databases">
        <authorList>
            <consortium name="Pathogen Informatics"/>
        </authorList>
    </citation>
    <scope>NUCLEOTIDE SEQUENCE [LARGE SCALE GENOMIC DNA]</scope>
</reference>
<dbReference type="EMBL" id="UYRU01046657">
    <property type="protein sequence ID" value="VDN09232.1"/>
    <property type="molecule type" value="Genomic_DNA"/>
</dbReference>
<evidence type="ECO:0000313" key="2">
    <source>
        <dbReference type="Proteomes" id="UP000281553"/>
    </source>
</evidence>
<accession>A0A3P7NLJ7</accession>
<proteinExistence type="predicted"/>
<sequence>MSDLGHYSTDMASSAGITLRLCELASRDQSALRLADYLQAGSSYSVKKPDAPKRRGRMTCLAQGQLQASAVVGGGVRAFAAGDLIVGDLIPVMSCSPFLNAQTRRWIRGWFFIFFM</sequence>
<protein>
    <submittedName>
        <fullName evidence="1">Uncharacterized protein</fullName>
    </submittedName>
</protein>
<keyword evidence="2" id="KW-1185">Reference proteome</keyword>
<gene>
    <name evidence="1" type="ORF">DILT_LOCUS5063</name>
</gene>
<organism evidence="1 2">
    <name type="scientific">Dibothriocephalus latus</name>
    <name type="common">Fish tapeworm</name>
    <name type="synonym">Diphyllobothrium latum</name>
    <dbReference type="NCBI Taxonomy" id="60516"/>
    <lineage>
        <taxon>Eukaryota</taxon>
        <taxon>Metazoa</taxon>
        <taxon>Spiralia</taxon>
        <taxon>Lophotrochozoa</taxon>
        <taxon>Platyhelminthes</taxon>
        <taxon>Cestoda</taxon>
        <taxon>Eucestoda</taxon>
        <taxon>Diphyllobothriidea</taxon>
        <taxon>Diphyllobothriidae</taxon>
        <taxon>Dibothriocephalus</taxon>
    </lineage>
</organism>
<dbReference type="OrthoDB" id="10402406at2759"/>
<evidence type="ECO:0000313" key="1">
    <source>
        <dbReference type="EMBL" id="VDN09232.1"/>
    </source>
</evidence>
<dbReference type="AlphaFoldDB" id="A0A3P7NLJ7"/>